<proteinExistence type="predicted"/>
<evidence type="ECO:0000256" key="1">
    <source>
        <dbReference type="SAM" id="Phobius"/>
    </source>
</evidence>
<dbReference type="InterPro" id="IPR024163">
    <property type="entry name" value="Aerotolerance_reg_N"/>
</dbReference>
<feature type="domain" description="Aerotolerance regulator N-terminal" evidence="2">
    <location>
        <begin position="1"/>
        <end position="75"/>
    </location>
</feature>
<keyword evidence="1" id="KW-0812">Transmembrane</keyword>
<dbReference type="AlphaFoldDB" id="A0A498C645"/>
<dbReference type="PANTHER" id="PTHR37464:SF1">
    <property type="entry name" value="BLL2463 PROTEIN"/>
    <property type="match status" value="1"/>
</dbReference>
<dbReference type="OrthoDB" id="7390489at2"/>
<feature type="transmembrane region" description="Helical" evidence="1">
    <location>
        <begin position="55"/>
        <end position="73"/>
    </location>
</feature>
<comment type="caution">
    <text evidence="3">The sequence shown here is derived from an EMBL/GenBank/DDBJ whole genome shotgun (WGS) entry which is preliminary data.</text>
</comment>
<name>A0A498C645_9GAMM</name>
<dbReference type="Pfam" id="PF07584">
    <property type="entry name" value="BatA"/>
    <property type="match status" value="1"/>
</dbReference>
<dbReference type="Proteomes" id="UP000274786">
    <property type="component" value="Unassembled WGS sequence"/>
</dbReference>
<reference evidence="3 4" key="1">
    <citation type="submission" date="2018-10" db="EMBL/GenBank/DDBJ databases">
        <title>Comparative analysis of microorganisms from saline springs in Andes Mountain Range, Colombia.</title>
        <authorList>
            <person name="Rubin E."/>
        </authorList>
    </citation>
    <scope>NUCLEOTIDE SEQUENCE [LARGE SCALE GENOMIC DNA]</scope>
    <source>
        <strain evidence="3 4">USBA GBX 843</strain>
    </source>
</reference>
<gene>
    <name evidence="3" type="ORF">BCL79_3749</name>
</gene>
<sequence>MSLLFPLGLLALAAWLVPLLIHLARRHQYAPLDFAALRWLRARIRPRQNVRFDEWPLLLVRLLLLAALALLLARPVLHGGAADTHAVTVVAPGLDGAALRGQDAEGDWRWLAPGFPALADGAPAPHQPLASLLRELDQRLPAGASLTVYVPDPMPGLDGERPRLSRAVNWRPILMAPTRARTAALPVLQVGGEIAEGEQRVLAAFQRAWSNQGLSPARGAGTAPDAGQIGVWLAAAPLPAAWQAWVRQGGSALVASGSTGEGWTPALRDADGTLVLEQRLEGSGRLLRFTAPLTPTALPVLRDPGFPRQLLAVVAAPATPTLAAAATQQPVRGGATPRPLPRELTPWLLALIVLLFALERVVAASPRRGAGA</sequence>
<dbReference type="PANTHER" id="PTHR37464">
    <property type="entry name" value="BLL2463 PROTEIN"/>
    <property type="match status" value="1"/>
</dbReference>
<keyword evidence="1" id="KW-0472">Membrane</keyword>
<dbReference type="InterPro" id="IPR011933">
    <property type="entry name" value="Double_TM_dom"/>
</dbReference>
<accession>A0A498C645</accession>
<evidence type="ECO:0000313" key="3">
    <source>
        <dbReference type="EMBL" id="RLK48530.1"/>
    </source>
</evidence>
<dbReference type="NCBIfam" id="TIGR02226">
    <property type="entry name" value="two_anch"/>
    <property type="match status" value="1"/>
</dbReference>
<dbReference type="EMBL" id="RCDC01000008">
    <property type="protein sequence ID" value="RLK48530.1"/>
    <property type="molecule type" value="Genomic_DNA"/>
</dbReference>
<evidence type="ECO:0000313" key="4">
    <source>
        <dbReference type="Proteomes" id="UP000274786"/>
    </source>
</evidence>
<evidence type="ECO:0000259" key="2">
    <source>
        <dbReference type="Pfam" id="PF07584"/>
    </source>
</evidence>
<protein>
    <submittedName>
        <fullName evidence="3">Putative membrane protein (TIGR02226 family)</fullName>
    </submittedName>
</protein>
<keyword evidence="1" id="KW-1133">Transmembrane helix</keyword>
<organism evidence="3 4">
    <name type="scientific">Stenotrophomonas rhizophila</name>
    <dbReference type="NCBI Taxonomy" id="216778"/>
    <lineage>
        <taxon>Bacteria</taxon>
        <taxon>Pseudomonadati</taxon>
        <taxon>Pseudomonadota</taxon>
        <taxon>Gammaproteobacteria</taxon>
        <taxon>Lysobacterales</taxon>
        <taxon>Lysobacteraceae</taxon>
        <taxon>Stenotrophomonas</taxon>
    </lineage>
</organism>
<dbReference type="RefSeq" id="WP_121043943.1">
    <property type="nucleotide sequence ID" value="NZ_RCDC01000008.1"/>
</dbReference>